<accession>K8Z9Q3</accession>
<dbReference type="EMBL" id="AMYT01000011">
    <property type="protein sequence ID" value="EKU27575.1"/>
    <property type="molecule type" value="Genomic_DNA"/>
</dbReference>
<dbReference type="Gene3D" id="3.30.1240.10">
    <property type="match status" value="1"/>
</dbReference>
<dbReference type="NCBIfam" id="TIGR00099">
    <property type="entry name" value="Cof-subfamily"/>
    <property type="match status" value="1"/>
</dbReference>
<evidence type="ECO:0000313" key="1">
    <source>
        <dbReference type="EMBL" id="EKU27575.1"/>
    </source>
</evidence>
<dbReference type="SUPFAM" id="SSF56784">
    <property type="entry name" value="HAD-like"/>
    <property type="match status" value="1"/>
</dbReference>
<dbReference type="PATRIC" id="fig|1234409.3.peg.323"/>
<dbReference type="GO" id="GO:0000287">
    <property type="term" value="F:magnesium ion binding"/>
    <property type="evidence" value="ECO:0007669"/>
    <property type="project" value="TreeGrafter"/>
</dbReference>
<dbReference type="OrthoDB" id="9810101at2"/>
<dbReference type="SFLD" id="SFLDG01140">
    <property type="entry name" value="C2.B:_Phosphomannomutase_and_P"/>
    <property type="match status" value="1"/>
</dbReference>
<dbReference type="InterPro" id="IPR023214">
    <property type="entry name" value="HAD_sf"/>
</dbReference>
<keyword evidence="1" id="KW-0378">Hydrolase</keyword>
<dbReference type="Pfam" id="PF08282">
    <property type="entry name" value="Hydrolase_3"/>
    <property type="match status" value="1"/>
</dbReference>
<dbReference type="InterPro" id="IPR000150">
    <property type="entry name" value="Cof"/>
</dbReference>
<protein>
    <submittedName>
        <fullName evidence="1">HAD superfamily hydrolase</fullName>
    </submittedName>
</protein>
<dbReference type="Gene3D" id="3.40.50.1000">
    <property type="entry name" value="HAD superfamily/HAD-like"/>
    <property type="match status" value="1"/>
</dbReference>
<proteinExistence type="predicted"/>
<dbReference type="InterPro" id="IPR036412">
    <property type="entry name" value="HAD-like_sf"/>
</dbReference>
<reference evidence="1 2" key="1">
    <citation type="journal article" date="2013" name="Genome Announc.">
        <title>Draft Genome Sequence of Catellicoccus marimammalium, a Novel Species Commonly Found in Gull Feces.</title>
        <authorList>
            <person name="Weigand M.R."/>
            <person name="Ryu H."/>
            <person name="Bozcek L."/>
            <person name="Konstantinidis K.T."/>
            <person name="Santo Domingo J.W."/>
        </authorList>
    </citation>
    <scope>NUCLEOTIDE SEQUENCE [LARGE SCALE GENOMIC DNA]</scope>
    <source>
        <strain evidence="1 2">M35/04/3</strain>
    </source>
</reference>
<dbReference type="STRING" id="1234409.C683_0356"/>
<dbReference type="GO" id="GO:0016791">
    <property type="term" value="F:phosphatase activity"/>
    <property type="evidence" value="ECO:0007669"/>
    <property type="project" value="UniProtKB-ARBA"/>
</dbReference>
<organism evidence="1 2">
    <name type="scientific">Catellicoccus marimammalium M35/04/3</name>
    <dbReference type="NCBI Taxonomy" id="1234409"/>
    <lineage>
        <taxon>Bacteria</taxon>
        <taxon>Bacillati</taxon>
        <taxon>Bacillota</taxon>
        <taxon>Bacilli</taxon>
        <taxon>Lactobacillales</taxon>
        <taxon>Enterococcaceae</taxon>
        <taxon>Catellicoccus</taxon>
    </lineage>
</organism>
<dbReference type="GO" id="GO:0005829">
    <property type="term" value="C:cytosol"/>
    <property type="evidence" value="ECO:0007669"/>
    <property type="project" value="TreeGrafter"/>
</dbReference>
<name>K8Z9Q3_9ENTE</name>
<dbReference type="RefSeq" id="WP_009488777.1">
    <property type="nucleotide sequence ID" value="NZ_AMYT01000011.1"/>
</dbReference>
<dbReference type="PANTHER" id="PTHR10000">
    <property type="entry name" value="PHOSPHOSERINE PHOSPHATASE"/>
    <property type="match status" value="1"/>
</dbReference>
<dbReference type="SFLD" id="SFLDS00003">
    <property type="entry name" value="Haloacid_Dehalogenase"/>
    <property type="match status" value="1"/>
</dbReference>
<keyword evidence="2" id="KW-1185">Reference proteome</keyword>
<dbReference type="AlphaFoldDB" id="K8Z9Q3"/>
<dbReference type="PANTHER" id="PTHR10000:SF25">
    <property type="entry name" value="PHOSPHATASE YKRA-RELATED"/>
    <property type="match status" value="1"/>
</dbReference>
<dbReference type="eggNOG" id="COG0561">
    <property type="taxonomic scope" value="Bacteria"/>
</dbReference>
<dbReference type="Proteomes" id="UP000016057">
    <property type="component" value="Unassembled WGS sequence"/>
</dbReference>
<comment type="caution">
    <text evidence="1">The sequence shown here is derived from an EMBL/GenBank/DDBJ whole genome shotgun (WGS) entry which is preliminary data.</text>
</comment>
<gene>
    <name evidence="1" type="ORF">C683_0356</name>
</gene>
<sequence length="281" mass="32284">MIQAIFFDIDGTLVTRKNHVLASTQKAIQILKENGYKIGIATSRGPNQLPKEVSELPIDFYVCFNGQYIIDQCYHRLYCHPLEEKILHKVKQYQKAQHIQGIWQGVEEEKGSLFMRFAQSSVFLPLVHQMKRYIPNVVLQGCYQLRRGAPASVPKIQGKIYQITLLQPQSEDESLQKEVKEATITRSNPFTVEIIQKGHSKKRGIEEVLQAHQMGLEHLLFFGDSYNDLEVMKSKAIGVAMGNGIPELKEVCDYVTKHHDEHGIYHALEHFGLLEKRRDEE</sequence>
<dbReference type="PROSITE" id="PS01228">
    <property type="entry name" value="COF_1"/>
    <property type="match status" value="1"/>
</dbReference>
<evidence type="ECO:0000313" key="2">
    <source>
        <dbReference type="Proteomes" id="UP000016057"/>
    </source>
</evidence>